<dbReference type="Proteomes" id="UP000001349">
    <property type="component" value="Chromosome"/>
</dbReference>
<dbReference type="OrthoDB" id="1848801at2"/>
<dbReference type="AlphaFoldDB" id="B8I7H1"/>
<dbReference type="STRING" id="394503.Ccel_2733"/>
<dbReference type="GO" id="GO:0003677">
    <property type="term" value="F:DNA binding"/>
    <property type="evidence" value="ECO:0007669"/>
    <property type="project" value="InterPro"/>
</dbReference>
<dbReference type="RefSeq" id="WP_015926114.1">
    <property type="nucleotide sequence ID" value="NC_011898.1"/>
</dbReference>
<dbReference type="PROSITE" id="PS51736">
    <property type="entry name" value="RECOMBINASES_3"/>
    <property type="match status" value="1"/>
</dbReference>
<dbReference type="Gene3D" id="3.40.50.1390">
    <property type="entry name" value="Resolvase, N-terminal catalytic domain"/>
    <property type="match status" value="1"/>
</dbReference>
<keyword evidence="4" id="KW-1185">Reference proteome</keyword>
<dbReference type="HOGENOM" id="CLU_129724_0_0_9"/>
<protein>
    <submittedName>
        <fullName evidence="3">Resolvase domain protein</fullName>
    </submittedName>
</protein>
<dbReference type="PANTHER" id="PTHR30461">
    <property type="entry name" value="DNA-INVERTASE FROM LAMBDOID PROPHAGE"/>
    <property type="match status" value="1"/>
</dbReference>
<gene>
    <name evidence="3" type="ordered locus">Ccel_2733</name>
</gene>
<name>B8I7H1_RUMCH</name>
<sequence>MVQQKRAWLYCRIDAPEDKQGSLKGQEKELIDYAEQMGFEIIGISRDIGSGLNFKRNGIAEVSAAAAMGRMDALLITNISRIGRDTGKTIRFITMLYKMGIRIYSPAEGEIAALANEHNPFNKVQG</sequence>
<dbReference type="PANTHER" id="PTHR30461:SF26">
    <property type="entry name" value="RESOLVASE HOMOLOG YNEB"/>
    <property type="match status" value="1"/>
</dbReference>
<evidence type="ECO:0000259" key="2">
    <source>
        <dbReference type="PROSITE" id="PS51736"/>
    </source>
</evidence>
<comment type="similarity">
    <text evidence="1">Belongs to the site-specific recombinase resolvase family.</text>
</comment>
<evidence type="ECO:0000313" key="4">
    <source>
        <dbReference type="Proteomes" id="UP000001349"/>
    </source>
</evidence>
<dbReference type="InterPro" id="IPR036162">
    <property type="entry name" value="Resolvase-like_N_sf"/>
</dbReference>
<evidence type="ECO:0000313" key="3">
    <source>
        <dbReference type="EMBL" id="ACL77042.1"/>
    </source>
</evidence>
<dbReference type="InterPro" id="IPR050639">
    <property type="entry name" value="SSR_resolvase"/>
</dbReference>
<dbReference type="CDD" id="cd00338">
    <property type="entry name" value="Ser_Recombinase"/>
    <property type="match status" value="1"/>
</dbReference>
<reference evidence="3 4" key="1">
    <citation type="submission" date="2009-01" db="EMBL/GenBank/DDBJ databases">
        <title>Complete sequence of Clostridium cellulolyticum H10.</title>
        <authorList>
            <consortium name="US DOE Joint Genome Institute"/>
            <person name="Lucas S."/>
            <person name="Copeland A."/>
            <person name="Lapidus A."/>
            <person name="Glavina del Rio T."/>
            <person name="Dalin E."/>
            <person name="Tice H."/>
            <person name="Bruce D."/>
            <person name="Goodwin L."/>
            <person name="Pitluck S."/>
            <person name="Chertkov O."/>
            <person name="Saunders E."/>
            <person name="Brettin T."/>
            <person name="Detter J.C."/>
            <person name="Han C."/>
            <person name="Larimer F."/>
            <person name="Land M."/>
            <person name="Hauser L."/>
            <person name="Kyrpides N."/>
            <person name="Ivanova N."/>
            <person name="Zhou J."/>
            <person name="Richardson P."/>
        </authorList>
    </citation>
    <scope>NUCLEOTIDE SEQUENCE [LARGE SCALE GENOMIC DNA]</scope>
    <source>
        <strain evidence="4">ATCC 35319 / DSM 5812 / JCM 6584 / H10</strain>
    </source>
</reference>
<dbReference type="InterPro" id="IPR006119">
    <property type="entry name" value="Resolv_N"/>
</dbReference>
<organism evidence="3 4">
    <name type="scientific">Ruminiclostridium cellulolyticum (strain ATCC 35319 / DSM 5812 / JCM 6584 / H10)</name>
    <name type="common">Clostridium cellulolyticum</name>
    <dbReference type="NCBI Taxonomy" id="394503"/>
    <lineage>
        <taxon>Bacteria</taxon>
        <taxon>Bacillati</taxon>
        <taxon>Bacillota</taxon>
        <taxon>Clostridia</taxon>
        <taxon>Eubacteriales</taxon>
        <taxon>Oscillospiraceae</taxon>
        <taxon>Ruminiclostridium</taxon>
    </lineage>
</organism>
<proteinExistence type="inferred from homology"/>
<dbReference type="SMART" id="SM00857">
    <property type="entry name" value="Resolvase"/>
    <property type="match status" value="1"/>
</dbReference>
<dbReference type="Pfam" id="PF00239">
    <property type="entry name" value="Resolvase"/>
    <property type="match status" value="1"/>
</dbReference>
<dbReference type="KEGG" id="cce:Ccel_2733"/>
<feature type="domain" description="Resolvase/invertase-type recombinase catalytic" evidence="2">
    <location>
        <begin position="6"/>
        <end position="126"/>
    </location>
</feature>
<dbReference type="SUPFAM" id="SSF53041">
    <property type="entry name" value="Resolvase-like"/>
    <property type="match status" value="1"/>
</dbReference>
<dbReference type="eggNOG" id="COG1961">
    <property type="taxonomic scope" value="Bacteria"/>
</dbReference>
<dbReference type="GO" id="GO:0000150">
    <property type="term" value="F:DNA strand exchange activity"/>
    <property type="evidence" value="ECO:0007669"/>
    <property type="project" value="InterPro"/>
</dbReference>
<evidence type="ECO:0000256" key="1">
    <source>
        <dbReference type="ARBA" id="ARBA00009913"/>
    </source>
</evidence>
<accession>B8I7H1</accession>
<dbReference type="EMBL" id="CP001348">
    <property type="protein sequence ID" value="ACL77042.1"/>
    <property type="molecule type" value="Genomic_DNA"/>
</dbReference>